<dbReference type="InterPro" id="IPR003032">
    <property type="entry name" value="Ryanodine_rcpt"/>
</dbReference>
<keyword evidence="3" id="KW-1185">Reference proteome</keyword>
<feature type="domain" description="Ryanodine receptor Ryr" evidence="1">
    <location>
        <begin position="6"/>
        <end position="94"/>
    </location>
</feature>
<reference evidence="2 3" key="1">
    <citation type="submission" date="2012-08" db="EMBL/GenBank/DDBJ databases">
        <title>The Genome Sequence of Barnesiella intestinihominis YIT 11860.</title>
        <authorList>
            <consortium name="The Broad Institute Genome Sequencing Platform"/>
            <person name="Earl A."/>
            <person name="Ward D."/>
            <person name="Feldgarden M."/>
            <person name="Gevers D."/>
            <person name="Morotomi M."/>
            <person name="Walker B."/>
            <person name="Young S.K."/>
            <person name="Zeng Q."/>
            <person name="Gargeya S."/>
            <person name="Fitzgerald M."/>
            <person name="Haas B."/>
            <person name="Abouelleil A."/>
            <person name="Alvarado L."/>
            <person name="Arachchi H.M."/>
            <person name="Berlin A.M."/>
            <person name="Chapman S.B."/>
            <person name="Goldberg J."/>
            <person name="Griggs A."/>
            <person name="Gujja S."/>
            <person name="Hansen M."/>
            <person name="Howarth C."/>
            <person name="Imamovic A."/>
            <person name="Larimer J."/>
            <person name="McCowen C."/>
            <person name="Montmayeur A."/>
            <person name="Murphy C."/>
            <person name="Neiman D."/>
            <person name="Pearson M."/>
            <person name="Priest M."/>
            <person name="Roberts A."/>
            <person name="Saif S."/>
            <person name="Shea T."/>
            <person name="Sisk P."/>
            <person name="Sykes S."/>
            <person name="Wortman J."/>
            <person name="Nusbaum C."/>
            <person name="Birren B."/>
        </authorList>
    </citation>
    <scope>NUCLEOTIDE SEQUENCE [LARGE SCALE GENOMIC DNA]</scope>
    <source>
        <strain evidence="2 3">YIT 11860</strain>
    </source>
</reference>
<organism evidence="2 3">
    <name type="scientific">Barnesiella intestinihominis YIT 11860</name>
    <dbReference type="NCBI Taxonomy" id="742726"/>
    <lineage>
        <taxon>Bacteria</taxon>
        <taxon>Pseudomonadati</taxon>
        <taxon>Bacteroidota</taxon>
        <taxon>Bacteroidia</taxon>
        <taxon>Bacteroidales</taxon>
        <taxon>Barnesiellaceae</taxon>
        <taxon>Barnesiella</taxon>
    </lineage>
</organism>
<dbReference type="GO" id="GO:0034704">
    <property type="term" value="C:calcium channel complex"/>
    <property type="evidence" value="ECO:0007669"/>
    <property type="project" value="TreeGrafter"/>
</dbReference>
<name>K0X511_9BACT</name>
<evidence type="ECO:0000259" key="1">
    <source>
        <dbReference type="Pfam" id="PF02026"/>
    </source>
</evidence>
<dbReference type="PANTHER" id="PTHR46399:SF8">
    <property type="entry name" value="B30.2_SPRY DOMAIN-CONTAINING PROTEIN"/>
    <property type="match status" value="1"/>
</dbReference>
<evidence type="ECO:0000313" key="2">
    <source>
        <dbReference type="EMBL" id="EJZ66502.1"/>
    </source>
</evidence>
<dbReference type="GO" id="GO:0014808">
    <property type="term" value="P:release of sequestered calcium ion into cytosol by sarcoplasmic reticulum"/>
    <property type="evidence" value="ECO:0007669"/>
    <property type="project" value="TreeGrafter"/>
</dbReference>
<sequence length="98" mass="11490">MKREKYIPAPTDTSREKLPEELMELVEVMAKNVHEVWSQSRLSEGWTYGARRDDEKKTHPCLVPYEELPEIEKDYDRNTAIGTLKLIQALGFDIVKKR</sequence>
<dbReference type="GO" id="GO:0005219">
    <property type="term" value="F:ryanodine-sensitive calcium-release channel activity"/>
    <property type="evidence" value="ECO:0007669"/>
    <property type="project" value="TreeGrafter"/>
</dbReference>
<accession>K0X511</accession>
<dbReference type="Pfam" id="PF02026">
    <property type="entry name" value="RyR"/>
    <property type="match status" value="1"/>
</dbReference>
<protein>
    <recommendedName>
        <fullName evidence="1">Ryanodine receptor Ryr domain-containing protein</fullName>
    </recommendedName>
</protein>
<comment type="caution">
    <text evidence="2">The sequence shown here is derived from an EMBL/GenBank/DDBJ whole genome shotgun (WGS) entry which is preliminary data.</text>
</comment>
<dbReference type="InterPro" id="IPR015925">
    <property type="entry name" value="Ryanodine_IP3_receptor"/>
</dbReference>
<dbReference type="EMBL" id="ADLE01000001">
    <property type="protein sequence ID" value="EJZ66502.1"/>
    <property type="molecule type" value="Genomic_DNA"/>
</dbReference>
<dbReference type="PATRIC" id="fig|742726.3.peg.722"/>
<evidence type="ECO:0000313" key="3">
    <source>
        <dbReference type="Proteomes" id="UP000006044"/>
    </source>
</evidence>
<dbReference type="PANTHER" id="PTHR46399">
    <property type="entry name" value="B30.2/SPRY DOMAIN-CONTAINING PROTEIN"/>
    <property type="match status" value="1"/>
</dbReference>
<proteinExistence type="predicted"/>
<dbReference type="HOGENOM" id="CLU_2300159_0_0_10"/>
<dbReference type="Proteomes" id="UP000006044">
    <property type="component" value="Unassembled WGS sequence"/>
</dbReference>
<gene>
    <name evidence="2" type="ORF">HMPREF9448_00681</name>
</gene>
<dbReference type="eggNOG" id="COG1226">
    <property type="taxonomic scope" value="Bacteria"/>
</dbReference>
<dbReference type="AlphaFoldDB" id="K0X511"/>
<dbReference type="Gene3D" id="6.20.350.10">
    <property type="match status" value="1"/>
</dbReference>
<dbReference type="STRING" id="742726.HMPREF9448_00681"/>